<comment type="caution">
    <text evidence="1">The sequence shown here is derived from an EMBL/GenBank/DDBJ whole genome shotgun (WGS) entry which is preliminary data.</text>
</comment>
<dbReference type="AlphaFoldDB" id="A0A1S1RKC4"/>
<sequence length="100" mass="10772">MRLLLVPVRPDAIHAHRVTAEVLGLHTLAFAGAVARSTRDYPGPRGFVPAGTGTTPQEVAAEATLCRAGLWRPAHIEEIGQGYYLDSWDIAVAAMRLVRA</sequence>
<evidence type="ECO:0000313" key="1">
    <source>
        <dbReference type="EMBL" id="OHV46640.1"/>
    </source>
</evidence>
<name>A0A1S1RKC4_9ACTN</name>
<gene>
    <name evidence="1" type="ORF">BBK14_01975</name>
</gene>
<proteinExistence type="predicted"/>
<dbReference type="Proteomes" id="UP000179769">
    <property type="component" value="Unassembled WGS sequence"/>
</dbReference>
<evidence type="ECO:0000313" key="2">
    <source>
        <dbReference type="Proteomes" id="UP000179769"/>
    </source>
</evidence>
<reference evidence="2" key="1">
    <citation type="submission" date="2016-07" db="EMBL/GenBank/DDBJ databases">
        <title>Frankia sp. NRRL B-16219 Genome sequencing.</title>
        <authorList>
            <person name="Ghodhbane-Gtari F."/>
            <person name="Swanson E."/>
            <person name="Gueddou A."/>
            <person name="Louati M."/>
            <person name="Nouioui I."/>
            <person name="Hezbri K."/>
            <person name="Abebe-Akele F."/>
            <person name="Simpson S."/>
            <person name="Morris K."/>
            <person name="Thomas K."/>
            <person name="Gtari M."/>
            <person name="Tisa L.S."/>
        </authorList>
    </citation>
    <scope>NUCLEOTIDE SEQUENCE [LARGE SCALE GENOMIC DNA]</scope>
    <source>
        <strain evidence="2">NRRL B-16219</strain>
    </source>
</reference>
<protein>
    <submittedName>
        <fullName evidence="1">Uncharacterized protein</fullName>
    </submittedName>
</protein>
<dbReference type="RefSeq" id="WP_071059523.1">
    <property type="nucleotide sequence ID" value="NZ_MAXA01000002.1"/>
</dbReference>
<dbReference type="OrthoDB" id="9865316at2"/>
<accession>A0A1S1RKC4</accession>
<dbReference type="EMBL" id="MAXA01000002">
    <property type="protein sequence ID" value="OHV46640.1"/>
    <property type="molecule type" value="Genomic_DNA"/>
</dbReference>
<organism evidence="1 2">
    <name type="scientific">Parafrankia soli</name>
    <dbReference type="NCBI Taxonomy" id="2599596"/>
    <lineage>
        <taxon>Bacteria</taxon>
        <taxon>Bacillati</taxon>
        <taxon>Actinomycetota</taxon>
        <taxon>Actinomycetes</taxon>
        <taxon>Frankiales</taxon>
        <taxon>Frankiaceae</taxon>
        <taxon>Parafrankia</taxon>
    </lineage>
</organism>
<keyword evidence="2" id="KW-1185">Reference proteome</keyword>